<proteinExistence type="predicted"/>
<dbReference type="GO" id="GO:0000213">
    <property type="term" value="F:tRNA-intron lyase activity"/>
    <property type="evidence" value="ECO:0007669"/>
    <property type="project" value="UniProtKB-EC"/>
</dbReference>
<dbReference type="SUPFAM" id="SSF53032">
    <property type="entry name" value="tRNA-intron endonuclease catalytic domain-like"/>
    <property type="match status" value="1"/>
</dbReference>
<sequence length="185" mass="21465">MESNKVEARLHGSRVLVWSKEDGARLYRSGFYGKLINVSKPKDISEINTYLELSLLEANYLLEKGLITVKTGKRVLSREQLLRLSKKQYRLFEELYAVYKDLRDKGYVVRPALKFGADFAVYQYGPGIDHAPFIVHVLPNSAEIDPVEIVRAGRLSHTVRKKFVLATFDEVQKKTVYYMFDWWKA</sequence>
<feature type="domain" description="tRNA intron endonuclease catalytic" evidence="4">
    <location>
        <begin position="92"/>
        <end position="173"/>
    </location>
</feature>
<dbReference type="NCBIfam" id="TIGR00324">
    <property type="entry name" value="endA"/>
    <property type="match status" value="1"/>
</dbReference>
<dbReference type="Pfam" id="PF01974">
    <property type="entry name" value="tRNA_int_endo"/>
    <property type="match status" value="1"/>
</dbReference>
<dbReference type="GO" id="GO:0005737">
    <property type="term" value="C:cytoplasm"/>
    <property type="evidence" value="ECO:0007669"/>
    <property type="project" value="TreeGrafter"/>
</dbReference>
<comment type="function">
    <text evidence="3">Endonuclease that removes tRNA introns. Cleaves pre-tRNA at the 5'- and 3'-splice sites to release the intron. The products are an intron and two tRNA half-molecules bearing 2',3' cyclic phosphate and 5'-OH termini. Recognizes a pseudosymmetric substrate in which 2 bulged loops of 3 bases are separated by a stem of 4 bp.</text>
</comment>
<feature type="domain" description="tRNA intron endonuclease N-terminal" evidence="5">
    <location>
        <begin position="6"/>
        <end position="82"/>
    </location>
</feature>
<dbReference type="InterPro" id="IPR006677">
    <property type="entry name" value="tRNA_intron_Endonuc_cat-like"/>
</dbReference>
<dbReference type="InterPro" id="IPR016442">
    <property type="entry name" value="tRNA_splic_arch_short"/>
</dbReference>
<keyword evidence="1" id="KW-0819">tRNA processing</keyword>
<dbReference type="EC" id="4.6.1.16" evidence="6"/>
<comment type="caution">
    <text evidence="6">The sequence shown here is derived from an EMBL/GenBank/DDBJ whole genome shotgun (WGS) entry which is preliminary data.</text>
</comment>
<dbReference type="CDD" id="cd22363">
    <property type="entry name" value="tRNA-intron_lyase_C"/>
    <property type="match status" value="1"/>
</dbReference>
<dbReference type="PIRSF" id="PIRSF005285">
    <property type="entry name" value="tRNA_splic_archaea"/>
    <property type="match status" value="1"/>
</dbReference>
<dbReference type="InterPro" id="IPR006678">
    <property type="entry name" value="tRNA_intron_Endonuc_N"/>
</dbReference>
<dbReference type="GO" id="GO:0003676">
    <property type="term" value="F:nucleic acid binding"/>
    <property type="evidence" value="ECO:0007669"/>
    <property type="project" value="InterPro"/>
</dbReference>
<dbReference type="InterPro" id="IPR011856">
    <property type="entry name" value="tRNA_endonuc-like_dom_sf"/>
</dbReference>
<dbReference type="GO" id="GO:0006388">
    <property type="term" value="P:tRNA splicing, via endonucleolytic cleavage and ligation"/>
    <property type="evidence" value="ECO:0007669"/>
    <property type="project" value="InterPro"/>
</dbReference>
<evidence type="ECO:0000259" key="4">
    <source>
        <dbReference type="Pfam" id="PF01974"/>
    </source>
</evidence>
<dbReference type="Gene3D" id="3.40.1350.10">
    <property type="match status" value="1"/>
</dbReference>
<dbReference type="InterPro" id="IPR036167">
    <property type="entry name" value="tRNA_intron_Endo_cat-like_sf"/>
</dbReference>
<gene>
    <name evidence="6" type="primary">endA</name>
    <name evidence="6" type="ORF">DSO08_03500</name>
</gene>
<evidence type="ECO:0000256" key="1">
    <source>
        <dbReference type="ARBA" id="ARBA00022694"/>
    </source>
</evidence>
<keyword evidence="2 6" id="KW-0456">Lyase</keyword>
<accession>A0A523BCZ1</accession>
<dbReference type="EMBL" id="QNVH01000027">
    <property type="protein sequence ID" value="TDA38819.1"/>
    <property type="molecule type" value="Genomic_DNA"/>
</dbReference>
<evidence type="ECO:0000313" key="6">
    <source>
        <dbReference type="EMBL" id="TDA38819.1"/>
    </source>
</evidence>
<dbReference type="AlphaFoldDB" id="A0A523BCZ1"/>
<name>A0A523BCZ1_9CREN</name>
<evidence type="ECO:0000256" key="3">
    <source>
        <dbReference type="ARBA" id="ARBA00024798"/>
    </source>
</evidence>
<protein>
    <submittedName>
        <fullName evidence="6">tRNA-intron lyase</fullName>
        <ecNumber evidence="6">4.6.1.16</ecNumber>
    </submittedName>
</protein>
<dbReference type="Gene3D" id="3.40.1170.20">
    <property type="entry name" value="tRNA intron endonuclease, N-terminal domain"/>
    <property type="match status" value="1"/>
</dbReference>
<organism evidence="6 7">
    <name type="scientific">Thermoproteota archaeon</name>
    <dbReference type="NCBI Taxonomy" id="2056631"/>
    <lineage>
        <taxon>Archaea</taxon>
        <taxon>Thermoproteota</taxon>
    </lineage>
</organism>
<dbReference type="InterPro" id="IPR006676">
    <property type="entry name" value="tRNA_splic"/>
</dbReference>
<reference evidence="6 7" key="1">
    <citation type="journal article" date="2019" name="Nat. Microbiol.">
        <title>Expanding anaerobic alkane metabolism in the domain of Archaea.</title>
        <authorList>
            <person name="Wang Y."/>
            <person name="Wegener G."/>
            <person name="Hou J."/>
            <person name="Wang F."/>
            <person name="Xiao X."/>
        </authorList>
    </citation>
    <scope>NUCLEOTIDE SEQUENCE [LARGE SCALE GENOMIC DNA]</scope>
    <source>
        <strain evidence="6">WYZ-LMO10</strain>
    </source>
</reference>
<evidence type="ECO:0000259" key="5">
    <source>
        <dbReference type="Pfam" id="PF02778"/>
    </source>
</evidence>
<dbReference type="PANTHER" id="PTHR21227:SF0">
    <property type="entry name" value="TRNA-SPLICING ENDONUCLEASE SUBUNIT SEN2"/>
    <property type="match status" value="1"/>
</dbReference>
<dbReference type="PANTHER" id="PTHR21227">
    <property type="entry name" value="TRNA-SPLICING ENDONUCLEASE SUBUNIT SEN2"/>
    <property type="match status" value="1"/>
</dbReference>
<evidence type="ECO:0000256" key="2">
    <source>
        <dbReference type="ARBA" id="ARBA00023239"/>
    </source>
</evidence>
<dbReference type="Pfam" id="PF02778">
    <property type="entry name" value="tRNA_int_endo_N"/>
    <property type="match status" value="1"/>
</dbReference>
<dbReference type="InterPro" id="IPR036740">
    <property type="entry name" value="tRNA_intron_Endonuc_N_sf"/>
</dbReference>
<dbReference type="FunFam" id="3.40.1350.10:FF:000006">
    <property type="entry name" value="tRNA-splicing endonuclease"/>
    <property type="match status" value="1"/>
</dbReference>
<dbReference type="SUPFAM" id="SSF55267">
    <property type="entry name" value="tRNA-intron endonuclease N-terminal domain-like"/>
    <property type="match status" value="1"/>
</dbReference>
<evidence type="ECO:0000313" key="7">
    <source>
        <dbReference type="Proteomes" id="UP000315399"/>
    </source>
</evidence>
<dbReference type="Proteomes" id="UP000315399">
    <property type="component" value="Unassembled WGS sequence"/>
</dbReference>